<name>A0ABW4YGP6_9BACL</name>
<dbReference type="Pfam" id="PF00392">
    <property type="entry name" value="GntR"/>
    <property type="match status" value="1"/>
</dbReference>
<dbReference type="SUPFAM" id="SSF46785">
    <property type="entry name" value="Winged helix' DNA-binding domain"/>
    <property type="match status" value="1"/>
</dbReference>
<organism evidence="6 7">
    <name type="scientific">Paenibacillus yanchengensis</name>
    <dbReference type="NCBI Taxonomy" id="2035833"/>
    <lineage>
        <taxon>Bacteria</taxon>
        <taxon>Bacillati</taxon>
        <taxon>Bacillota</taxon>
        <taxon>Bacilli</taxon>
        <taxon>Bacillales</taxon>
        <taxon>Paenibacillaceae</taxon>
        <taxon>Paenibacillus</taxon>
    </lineage>
</organism>
<evidence type="ECO:0000313" key="6">
    <source>
        <dbReference type="EMBL" id="MFD2114750.1"/>
    </source>
</evidence>
<keyword evidence="4" id="KW-0804">Transcription</keyword>
<sequence>MTKHIPMYKEIEKYIIDQIRSNKWPPLSRIPSENELAEQFQVSRITIKNALTALVEQRIVFRQQGKGTFVASDYHQALQRLTKTVSLSEKQDRTVAFLIPRLDNRFTARILSGIEDELAKNNCKLLFAKTNDSQPLEILKIKEMMEYPIDGLIIYPVEGETYNNELLSLTLSKFPLVLVDRLLKGIETNSVSSDHYAASIAAVQHLYQLGHTNIGFVSSKPEGTSSIEERIAGFEMGLEQHHILIDRSLQLTTLNYRLPMEENVVHLRQFLTDHPQLTAIIVSGFGPHATKTAIDMGLELPRELSIIYFDDIEYPELSLISPTVIAQPAQEIGREAVRLLLAQMDGNIAKAQQVRLPTELIVRHSTAPL</sequence>
<keyword evidence="3" id="KW-0238">DNA-binding</keyword>
<evidence type="ECO:0000256" key="1">
    <source>
        <dbReference type="ARBA" id="ARBA00022491"/>
    </source>
</evidence>
<dbReference type="InterPro" id="IPR028082">
    <property type="entry name" value="Peripla_BP_I"/>
</dbReference>
<dbReference type="PRINTS" id="PR00035">
    <property type="entry name" value="HTHGNTR"/>
</dbReference>
<evidence type="ECO:0000313" key="7">
    <source>
        <dbReference type="Proteomes" id="UP001597362"/>
    </source>
</evidence>
<dbReference type="InterPro" id="IPR046335">
    <property type="entry name" value="LacI/GalR-like_sensor"/>
</dbReference>
<dbReference type="SUPFAM" id="SSF53822">
    <property type="entry name" value="Periplasmic binding protein-like I"/>
    <property type="match status" value="1"/>
</dbReference>
<dbReference type="Gene3D" id="1.10.10.10">
    <property type="entry name" value="Winged helix-like DNA-binding domain superfamily/Winged helix DNA-binding domain"/>
    <property type="match status" value="1"/>
</dbReference>
<dbReference type="InterPro" id="IPR036388">
    <property type="entry name" value="WH-like_DNA-bd_sf"/>
</dbReference>
<gene>
    <name evidence="6" type="ORF">ACFSJH_03175</name>
</gene>
<protein>
    <submittedName>
        <fullName evidence="6">GntR family transcriptional regulator</fullName>
    </submittedName>
</protein>
<dbReference type="PROSITE" id="PS50949">
    <property type="entry name" value="HTH_GNTR"/>
    <property type="match status" value="1"/>
</dbReference>
<dbReference type="SMART" id="SM00345">
    <property type="entry name" value="HTH_GNTR"/>
    <property type="match status" value="1"/>
</dbReference>
<reference evidence="7" key="1">
    <citation type="journal article" date="2019" name="Int. J. Syst. Evol. Microbiol.">
        <title>The Global Catalogue of Microorganisms (GCM) 10K type strain sequencing project: providing services to taxonomists for standard genome sequencing and annotation.</title>
        <authorList>
            <consortium name="The Broad Institute Genomics Platform"/>
            <consortium name="The Broad Institute Genome Sequencing Center for Infectious Disease"/>
            <person name="Wu L."/>
            <person name="Ma J."/>
        </authorList>
    </citation>
    <scope>NUCLEOTIDE SEQUENCE [LARGE SCALE GENOMIC DNA]</scope>
    <source>
        <strain evidence="7">GH52</strain>
    </source>
</reference>
<evidence type="ECO:0000256" key="3">
    <source>
        <dbReference type="ARBA" id="ARBA00023125"/>
    </source>
</evidence>
<keyword evidence="7" id="KW-1185">Reference proteome</keyword>
<dbReference type="Gene3D" id="3.40.50.2300">
    <property type="match status" value="2"/>
</dbReference>
<dbReference type="InterPro" id="IPR000524">
    <property type="entry name" value="Tscrpt_reg_HTH_GntR"/>
</dbReference>
<dbReference type="PANTHER" id="PTHR30146:SF95">
    <property type="entry name" value="RIBOSE OPERON REPRESSOR"/>
    <property type="match status" value="1"/>
</dbReference>
<accession>A0ABW4YGP6</accession>
<evidence type="ECO:0000256" key="4">
    <source>
        <dbReference type="ARBA" id="ARBA00023163"/>
    </source>
</evidence>
<dbReference type="RefSeq" id="WP_377769767.1">
    <property type="nucleotide sequence ID" value="NZ_JBHUHO010000008.1"/>
</dbReference>
<dbReference type="Proteomes" id="UP001597362">
    <property type="component" value="Unassembled WGS sequence"/>
</dbReference>
<keyword evidence="2" id="KW-0805">Transcription regulation</keyword>
<evidence type="ECO:0000256" key="2">
    <source>
        <dbReference type="ARBA" id="ARBA00023015"/>
    </source>
</evidence>
<dbReference type="Pfam" id="PF13377">
    <property type="entry name" value="Peripla_BP_3"/>
    <property type="match status" value="1"/>
</dbReference>
<dbReference type="EMBL" id="JBHUHO010000008">
    <property type="protein sequence ID" value="MFD2114750.1"/>
    <property type="molecule type" value="Genomic_DNA"/>
</dbReference>
<dbReference type="CDD" id="cd07377">
    <property type="entry name" value="WHTH_GntR"/>
    <property type="match status" value="1"/>
</dbReference>
<feature type="domain" description="HTH gntR-type" evidence="5">
    <location>
        <begin position="5"/>
        <end position="73"/>
    </location>
</feature>
<comment type="caution">
    <text evidence="6">The sequence shown here is derived from an EMBL/GenBank/DDBJ whole genome shotgun (WGS) entry which is preliminary data.</text>
</comment>
<dbReference type="InterPro" id="IPR036390">
    <property type="entry name" value="WH_DNA-bd_sf"/>
</dbReference>
<evidence type="ECO:0000259" key="5">
    <source>
        <dbReference type="PROSITE" id="PS50949"/>
    </source>
</evidence>
<dbReference type="PANTHER" id="PTHR30146">
    <property type="entry name" value="LACI-RELATED TRANSCRIPTIONAL REPRESSOR"/>
    <property type="match status" value="1"/>
</dbReference>
<keyword evidence="1" id="KW-0678">Repressor</keyword>
<dbReference type="CDD" id="cd06267">
    <property type="entry name" value="PBP1_LacI_sugar_binding-like"/>
    <property type="match status" value="1"/>
</dbReference>
<proteinExistence type="predicted"/>